<protein>
    <submittedName>
        <fullName evidence="3">Uncharacterized protein</fullName>
    </submittedName>
</protein>
<evidence type="ECO:0000313" key="4">
    <source>
        <dbReference type="Proteomes" id="UP001285354"/>
    </source>
</evidence>
<evidence type="ECO:0000256" key="2">
    <source>
        <dbReference type="SAM" id="SignalP"/>
    </source>
</evidence>
<feature type="compositionally biased region" description="Polar residues" evidence="1">
    <location>
        <begin position="115"/>
        <end position="142"/>
    </location>
</feature>
<proteinExistence type="predicted"/>
<reference evidence="3" key="1">
    <citation type="submission" date="2023-06" db="EMBL/GenBank/DDBJ databases">
        <title>Draft genome of Marssonina rosae.</title>
        <authorList>
            <person name="Cheng Q."/>
        </authorList>
    </citation>
    <scope>NUCLEOTIDE SEQUENCE</scope>
    <source>
        <strain evidence="3">R4</strain>
    </source>
</reference>
<comment type="caution">
    <text evidence="3">The sequence shown here is derived from an EMBL/GenBank/DDBJ whole genome shotgun (WGS) entry which is preliminary data.</text>
</comment>
<feature type="region of interest" description="Disordered" evidence="1">
    <location>
        <begin position="111"/>
        <end position="142"/>
    </location>
</feature>
<feature type="signal peptide" evidence="2">
    <location>
        <begin position="1"/>
        <end position="17"/>
    </location>
</feature>
<dbReference type="Proteomes" id="UP001285354">
    <property type="component" value="Unassembled WGS sequence"/>
</dbReference>
<organism evidence="3 4">
    <name type="scientific">Diplocarpon rosae</name>
    <dbReference type="NCBI Taxonomy" id="946125"/>
    <lineage>
        <taxon>Eukaryota</taxon>
        <taxon>Fungi</taxon>
        <taxon>Dikarya</taxon>
        <taxon>Ascomycota</taxon>
        <taxon>Pezizomycotina</taxon>
        <taxon>Leotiomycetes</taxon>
        <taxon>Helotiales</taxon>
        <taxon>Drepanopezizaceae</taxon>
        <taxon>Diplocarpon</taxon>
    </lineage>
</organism>
<dbReference type="EMBL" id="JAUBYV010000007">
    <property type="protein sequence ID" value="KAK2625824.1"/>
    <property type="molecule type" value="Genomic_DNA"/>
</dbReference>
<dbReference type="AlphaFoldDB" id="A0AAD9SZI6"/>
<name>A0AAD9SZI6_9HELO</name>
<evidence type="ECO:0000256" key="1">
    <source>
        <dbReference type="SAM" id="MobiDB-lite"/>
    </source>
</evidence>
<keyword evidence="4" id="KW-1185">Reference proteome</keyword>
<sequence>MQLKNLLILALASAVIAQDSDDDGVWDEIEDFNDDVQSVWNAAVSKGSGFWSSVGAEASAVAASYEAEISRFTATATPGPAAAAYIASLEDAAEAALYSISTRIRYGEAAATPTGPASGSNTPTPTGSLTASKTYPTGATNTNPASGAGRMAFSVSAIGVALLGGAMVFL</sequence>
<keyword evidence="2" id="KW-0732">Signal</keyword>
<evidence type="ECO:0000313" key="3">
    <source>
        <dbReference type="EMBL" id="KAK2625824.1"/>
    </source>
</evidence>
<accession>A0AAD9SZI6</accession>
<feature type="chain" id="PRO_5042222382" evidence="2">
    <location>
        <begin position="18"/>
        <end position="170"/>
    </location>
</feature>
<gene>
    <name evidence="3" type="ORF">QTJ16_005136</name>
</gene>